<protein>
    <recommendedName>
        <fullName evidence="1">Glycine-rich domain-containing protein</fullName>
    </recommendedName>
</protein>
<evidence type="ECO:0000259" key="1">
    <source>
        <dbReference type="Pfam" id="PF21722"/>
    </source>
</evidence>
<dbReference type="InterPro" id="IPR049304">
    <property type="entry name" value="Gly_rich_dom"/>
</dbReference>
<comment type="caution">
    <text evidence="2">The sequence shown here is derived from an EMBL/GenBank/DDBJ whole genome shotgun (WGS) entry which is preliminary data.</text>
</comment>
<gene>
    <name evidence="2" type="ORF">OL599_24075</name>
</gene>
<proteinExistence type="predicted"/>
<evidence type="ECO:0000313" key="2">
    <source>
        <dbReference type="EMBL" id="MCW3477642.1"/>
    </source>
</evidence>
<sequence>MDRNIVYPGSIPLDTDLLNTNRNVMVALGFLAQATLGSSTVVDGLALSATQPASMTVNVGPGSILALSTVDASAYGSLAADTSDPLVKMGINLVTTPLAITAPATPGQSQAYLIQATFAETDTGPTVLPYYNAANPAQPYAGPNNTGASQNTVRAQWVTISLKPGVPAASGTQATPAVDAGYVGLYVVTVTNGQAQIGAGDLVNAQLPSAPFIPQKLPAVQRIPAAVTFAASGSFTVPVGISRLRVRAWGGGGGGGGASGAASGGSGGGGGEFREGVFAVTPGSVTAVTVGAGGAGGAAGTSGTDGGVSSVAGLILAQGGSRGVGAAGAVQGAVGAGGTGGAGGHLAGPGAPGGGATAFSGTLV</sequence>
<feature type="non-terminal residue" evidence="2">
    <location>
        <position position="364"/>
    </location>
</feature>
<accession>A0AA41YYL5</accession>
<dbReference type="Pfam" id="PF21722">
    <property type="entry name" value="Gly_rich_2"/>
    <property type="match status" value="1"/>
</dbReference>
<dbReference type="AlphaFoldDB" id="A0AA41YYL5"/>
<reference evidence="2" key="2">
    <citation type="submission" date="2022-10" db="EMBL/GenBank/DDBJ databases">
        <authorList>
            <person name="Trinh H.N."/>
        </authorList>
    </citation>
    <scope>NUCLEOTIDE SEQUENCE</scope>
    <source>
        <strain evidence="2">RN2-1</strain>
    </source>
</reference>
<dbReference type="EMBL" id="JAPDNT010000044">
    <property type="protein sequence ID" value="MCW3477642.1"/>
    <property type="molecule type" value="Genomic_DNA"/>
</dbReference>
<evidence type="ECO:0000313" key="3">
    <source>
        <dbReference type="Proteomes" id="UP001165679"/>
    </source>
</evidence>
<name>A0AA41YYL5_9PROT</name>
<organism evidence="2 3">
    <name type="scientific">Limobrevibacterium gyesilva</name>
    <dbReference type="NCBI Taxonomy" id="2991712"/>
    <lineage>
        <taxon>Bacteria</taxon>
        <taxon>Pseudomonadati</taxon>
        <taxon>Pseudomonadota</taxon>
        <taxon>Alphaproteobacteria</taxon>
        <taxon>Acetobacterales</taxon>
        <taxon>Acetobacteraceae</taxon>
        <taxon>Limobrevibacterium</taxon>
    </lineage>
</organism>
<dbReference type="Proteomes" id="UP001165679">
    <property type="component" value="Unassembled WGS sequence"/>
</dbReference>
<dbReference type="RefSeq" id="WP_264716601.1">
    <property type="nucleotide sequence ID" value="NZ_JAPDNT010000044.1"/>
</dbReference>
<keyword evidence="3" id="KW-1185">Reference proteome</keyword>
<feature type="domain" description="Glycine-rich" evidence="1">
    <location>
        <begin position="232"/>
        <end position="355"/>
    </location>
</feature>
<reference evidence="2" key="1">
    <citation type="submission" date="2022-09" db="EMBL/GenBank/DDBJ databases">
        <title>Rhodovastum sp. nov. RN2-1 isolated from soil in Seongnam, South Korea.</title>
        <authorList>
            <person name="Le N.T."/>
        </authorList>
    </citation>
    <scope>NUCLEOTIDE SEQUENCE</scope>
    <source>
        <strain evidence="2">RN2-1</strain>
    </source>
</reference>